<reference evidence="1" key="1">
    <citation type="submission" date="2019-12" db="EMBL/GenBank/DDBJ databases">
        <title>Genome sequencing and annotation of Brassica cretica.</title>
        <authorList>
            <person name="Studholme D.J."/>
            <person name="Sarris P.F."/>
        </authorList>
    </citation>
    <scope>NUCLEOTIDE SEQUENCE</scope>
    <source>
        <strain evidence="1">PFS-102/07</strain>
        <tissue evidence="1">Leaf</tissue>
    </source>
</reference>
<gene>
    <name evidence="1" type="ORF">F2Q70_00010220</name>
</gene>
<dbReference type="AlphaFoldDB" id="A0A8S9M582"/>
<accession>A0A8S9M582</accession>
<evidence type="ECO:0000313" key="1">
    <source>
        <dbReference type="EMBL" id="KAF2615264.1"/>
    </source>
</evidence>
<sequence>MMVTKEASARQPTTYMSSFRTSVADSMSCLELPGLIGELAELIGELANVNAACPQARLRMLMLLVLKHV</sequence>
<protein>
    <submittedName>
        <fullName evidence="1">Uncharacterized protein</fullName>
    </submittedName>
</protein>
<proteinExistence type="predicted"/>
<name>A0A8S9M582_BRACR</name>
<organism evidence="1">
    <name type="scientific">Brassica cretica</name>
    <name type="common">Mustard</name>
    <dbReference type="NCBI Taxonomy" id="69181"/>
    <lineage>
        <taxon>Eukaryota</taxon>
        <taxon>Viridiplantae</taxon>
        <taxon>Streptophyta</taxon>
        <taxon>Embryophyta</taxon>
        <taxon>Tracheophyta</taxon>
        <taxon>Spermatophyta</taxon>
        <taxon>Magnoliopsida</taxon>
        <taxon>eudicotyledons</taxon>
        <taxon>Gunneridae</taxon>
        <taxon>Pentapetalae</taxon>
        <taxon>rosids</taxon>
        <taxon>malvids</taxon>
        <taxon>Brassicales</taxon>
        <taxon>Brassicaceae</taxon>
        <taxon>Brassiceae</taxon>
        <taxon>Brassica</taxon>
    </lineage>
</organism>
<dbReference type="EMBL" id="QGKY02000089">
    <property type="protein sequence ID" value="KAF2615264.1"/>
    <property type="molecule type" value="Genomic_DNA"/>
</dbReference>
<comment type="caution">
    <text evidence="1">The sequence shown here is derived from an EMBL/GenBank/DDBJ whole genome shotgun (WGS) entry which is preliminary data.</text>
</comment>